<evidence type="ECO:0000313" key="3">
    <source>
        <dbReference type="Proteomes" id="UP000030512"/>
    </source>
</evidence>
<evidence type="ECO:0000256" key="1">
    <source>
        <dbReference type="SAM" id="Phobius"/>
    </source>
</evidence>
<gene>
    <name evidence="2" type="ORF">JT25_012635</name>
</gene>
<keyword evidence="1" id="KW-1133">Transmembrane helix</keyword>
<feature type="transmembrane region" description="Helical" evidence="1">
    <location>
        <begin position="29"/>
        <end position="47"/>
    </location>
</feature>
<feature type="transmembrane region" description="Helical" evidence="1">
    <location>
        <begin position="112"/>
        <end position="131"/>
    </location>
</feature>
<dbReference type="OrthoDB" id="5567494at2"/>
<dbReference type="AlphaFoldDB" id="A0A126T5F1"/>
<name>A0A126T5F1_9GAMM</name>
<sequence length="191" mass="21629">MSDDFDLDDNNSTDAPPAQRRRYFGLEQAVFILLVILSLFGIAITDFDPHDGYGYWLFMVIVFGMLSIFVSWLQTKTNENDFGDIVKAQGLHWLHTLVVVIAASLLNKSEQLSDRSASLVILLILALATMLDGIRIGWQYSLLGFFLATCALIVAYFENFMPISIGLGVLVIACTFFWEYWRSKYSTDDEN</sequence>
<feature type="transmembrane region" description="Helical" evidence="1">
    <location>
        <begin position="85"/>
        <end position="106"/>
    </location>
</feature>
<reference evidence="2 3" key="1">
    <citation type="journal article" date="2015" name="Environ. Microbiol.">
        <title>Methane oxidation coupled to nitrate reduction under hypoxia by the Gammaproteobacterium Methylomonas denitrificans, sp. nov. type strain FJG1.</title>
        <authorList>
            <person name="Kits K.D."/>
            <person name="Klotz M.G."/>
            <person name="Stein L.Y."/>
        </authorList>
    </citation>
    <scope>NUCLEOTIDE SEQUENCE [LARGE SCALE GENOMIC DNA]</scope>
    <source>
        <strain evidence="2 3">FJG1</strain>
    </source>
</reference>
<keyword evidence="1" id="KW-0472">Membrane</keyword>
<accession>A0A126T5F1</accession>
<protein>
    <submittedName>
        <fullName evidence="2">Uncharacterized protein</fullName>
    </submittedName>
</protein>
<feature type="transmembrane region" description="Helical" evidence="1">
    <location>
        <begin position="163"/>
        <end position="181"/>
    </location>
</feature>
<dbReference type="EMBL" id="CP014476">
    <property type="protein sequence ID" value="AMK77313.1"/>
    <property type="molecule type" value="Genomic_DNA"/>
</dbReference>
<keyword evidence="3" id="KW-1185">Reference proteome</keyword>
<feature type="transmembrane region" description="Helical" evidence="1">
    <location>
        <begin position="53"/>
        <end position="73"/>
    </location>
</feature>
<organism evidence="2 3">
    <name type="scientific">Methylomonas denitrificans</name>
    <dbReference type="NCBI Taxonomy" id="1538553"/>
    <lineage>
        <taxon>Bacteria</taxon>
        <taxon>Pseudomonadati</taxon>
        <taxon>Pseudomonadota</taxon>
        <taxon>Gammaproteobacteria</taxon>
        <taxon>Methylococcales</taxon>
        <taxon>Methylococcaceae</taxon>
        <taxon>Methylomonas</taxon>
    </lineage>
</organism>
<dbReference type="KEGG" id="mdn:JT25_012635"/>
<proteinExistence type="predicted"/>
<keyword evidence="1" id="KW-0812">Transmembrane</keyword>
<evidence type="ECO:0000313" key="2">
    <source>
        <dbReference type="EMBL" id="AMK77313.1"/>
    </source>
</evidence>
<dbReference type="STRING" id="1538553.JT25_012635"/>
<dbReference type="RefSeq" id="WP_036279866.1">
    <property type="nucleotide sequence ID" value="NZ_CP014476.1"/>
</dbReference>
<dbReference type="Proteomes" id="UP000030512">
    <property type="component" value="Chromosome"/>
</dbReference>